<feature type="signal peptide" evidence="1">
    <location>
        <begin position="1"/>
        <end position="21"/>
    </location>
</feature>
<evidence type="ECO:0000313" key="3">
    <source>
        <dbReference type="EMBL" id="TEB38378.1"/>
    </source>
</evidence>
<sequence>MLPLSFTLGALLQLALTSVHAAEVVAPDVVASRYSFTASTSFPFPTATQSTGDTNTFLSSQWGLGRARIQDNPDNLEFVADPYANSSAIVSTGQLGSDGPVLQVTYPKGSYSHDTGGTQFYNLWNLTNGQNFESMMLSYELAFENGFDWVKGGKLPGLRGGLNSTGCSGGNQVTPTGDCFSARLMWRKNANGEVYAYIPTSANLCDRKDTICNSDFGTSFNRGSFGFVTGRWSRITLVVQLNNPVNVANGQVLLYYNDELAAQATELQIRSSDRVAINGLFFSTFFGGNDESWATPETVHSYFRNIQLWGSDQPSTLSGPTVSSAISHQRSSLAFILSSVLLGALAAYV</sequence>
<feature type="chain" id="PRO_5021468156" evidence="1">
    <location>
        <begin position="22"/>
        <end position="349"/>
    </location>
</feature>
<dbReference type="EMBL" id="QPFP01000003">
    <property type="protein sequence ID" value="TEB38378.1"/>
    <property type="molecule type" value="Genomic_DNA"/>
</dbReference>
<dbReference type="Proteomes" id="UP000298030">
    <property type="component" value="Unassembled WGS sequence"/>
</dbReference>
<accession>A0A4Y7TWY9</accession>
<evidence type="ECO:0000256" key="1">
    <source>
        <dbReference type="SAM" id="SignalP"/>
    </source>
</evidence>
<dbReference type="InterPro" id="IPR048958">
    <property type="entry name" value="Polysacc_lyase_14"/>
</dbReference>
<dbReference type="Pfam" id="PF21294">
    <property type="entry name" value="Polysacc_lyase_14"/>
    <property type="match status" value="1"/>
</dbReference>
<keyword evidence="3" id="KW-0456">Lyase</keyword>
<dbReference type="AlphaFoldDB" id="A0A4Y7TWY9"/>
<gene>
    <name evidence="3" type="ORF">FA13DRAFT_1761560</name>
</gene>
<keyword evidence="1" id="KW-0732">Signal</keyword>
<protein>
    <submittedName>
        <fullName evidence="3">Polysaccharide lyase family 14 protein</fullName>
    </submittedName>
</protein>
<evidence type="ECO:0000313" key="4">
    <source>
        <dbReference type="Proteomes" id="UP000298030"/>
    </source>
</evidence>
<dbReference type="STRING" id="71717.A0A4Y7TWY9"/>
<dbReference type="PANTHER" id="PTHR40124:SF1">
    <property type="entry name" value="DISAGGREGATASE RELATED REPEAT PROTEIN"/>
    <property type="match status" value="1"/>
</dbReference>
<reference evidence="3 4" key="1">
    <citation type="journal article" date="2019" name="Nat. Ecol. Evol.">
        <title>Megaphylogeny resolves global patterns of mushroom evolution.</title>
        <authorList>
            <person name="Varga T."/>
            <person name="Krizsan K."/>
            <person name="Foldi C."/>
            <person name="Dima B."/>
            <person name="Sanchez-Garcia M."/>
            <person name="Sanchez-Ramirez S."/>
            <person name="Szollosi G.J."/>
            <person name="Szarkandi J.G."/>
            <person name="Papp V."/>
            <person name="Albert L."/>
            <person name="Andreopoulos W."/>
            <person name="Angelini C."/>
            <person name="Antonin V."/>
            <person name="Barry K.W."/>
            <person name="Bougher N.L."/>
            <person name="Buchanan P."/>
            <person name="Buyck B."/>
            <person name="Bense V."/>
            <person name="Catcheside P."/>
            <person name="Chovatia M."/>
            <person name="Cooper J."/>
            <person name="Damon W."/>
            <person name="Desjardin D."/>
            <person name="Finy P."/>
            <person name="Geml J."/>
            <person name="Haridas S."/>
            <person name="Hughes K."/>
            <person name="Justo A."/>
            <person name="Karasinski D."/>
            <person name="Kautmanova I."/>
            <person name="Kiss B."/>
            <person name="Kocsube S."/>
            <person name="Kotiranta H."/>
            <person name="LaButti K.M."/>
            <person name="Lechner B.E."/>
            <person name="Liimatainen K."/>
            <person name="Lipzen A."/>
            <person name="Lukacs Z."/>
            <person name="Mihaltcheva S."/>
            <person name="Morgado L.N."/>
            <person name="Niskanen T."/>
            <person name="Noordeloos M.E."/>
            <person name="Ohm R.A."/>
            <person name="Ortiz-Santana B."/>
            <person name="Ovrebo C."/>
            <person name="Racz N."/>
            <person name="Riley R."/>
            <person name="Savchenko A."/>
            <person name="Shiryaev A."/>
            <person name="Soop K."/>
            <person name="Spirin V."/>
            <person name="Szebenyi C."/>
            <person name="Tomsovsky M."/>
            <person name="Tulloss R.E."/>
            <person name="Uehling J."/>
            <person name="Grigoriev I.V."/>
            <person name="Vagvolgyi C."/>
            <person name="Papp T."/>
            <person name="Martin F.M."/>
            <person name="Miettinen O."/>
            <person name="Hibbett D.S."/>
            <person name="Nagy L.G."/>
        </authorList>
    </citation>
    <scope>NUCLEOTIDE SEQUENCE [LARGE SCALE GENOMIC DNA]</scope>
    <source>
        <strain evidence="3 4">FP101781</strain>
    </source>
</reference>
<organism evidence="3 4">
    <name type="scientific">Coprinellus micaceus</name>
    <name type="common">Glistening ink-cap mushroom</name>
    <name type="synonym">Coprinus micaceus</name>
    <dbReference type="NCBI Taxonomy" id="71717"/>
    <lineage>
        <taxon>Eukaryota</taxon>
        <taxon>Fungi</taxon>
        <taxon>Dikarya</taxon>
        <taxon>Basidiomycota</taxon>
        <taxon>Agaricomycotina</taxon>
        <taxon>Agaricomycetes</taxon>
        <taxon>Agaricomycetidae</taxon>
        <taxon>Agaricales</taxon>
        <taxon>Agaricineae</taxon>
        <taxon>Psathyrellaceae</taxon>
        <taxon>Coprinellus</taxon>
    </lineage>
</organism>
<dbReference type="GO" id="GO:0016829">
    <property type="term" value="F:lyase activity"/>
    <property type="evidence" value="ECO:0007669"/>
    <property type="project" value="UniProtKB-KW"/>
</dbReference>
<dbReference type="OrthoDB" id="2395160at2759"/>
<comment type="caution">
    <text evidence="3">The sequence shown here is derived from an EMBL/GenBank/DDBJ whole genome shotgun (WGS) entry which is preliminary data.</text>
</comment>
<keyword evidence="4" id="KW-1185">Reference proteome</keyword>
<proteinExistence type="predicted"/>
<dbReference type="Gene3D" id="2.60.120.200">
    <property type="match status" value="1"/>
</dbReference>
<evidence type="ECO:0000259" key="2">
    <source>
        <dbReference type="Pfam" id="PF21294"/>
    </source>
</evidence>
<feature type="domain" description="Polysaccharide lyase 14" evidence="2">
    <location>
        <begin position="98"/>
        <end position="306"/>
    </location>
</feature>
<dbReference type="PANTHER" id="PTHR40124">
    <property type="match status" value="1"/>
</dbReference>
<name>A0A4Y7TWY9_COPMI</name>